<evidence type="ECO:0000313" key="1">
    <source>
        <dbReference type="EMBL" id="SEL28213.1"/>
    </source>
</evidence>
<reference evidence="2" key="1">
    <citation type="submission" date="2016-10" db="EMBL/GenBank/DDBJ databases">
        <authorList>
            <person name="Varghese N."/>
            <person name="Submissions S."/>
        </authorList>
    </citation>
    <scope>NUCLEOTIDE SEQUENCE [LARGE SCALE GENOMIC DNA]</scope>
    <source>
        <strain evidence="2">LMG 26416</strain>
    </source>
</reference>
<accession>A0A1H7NXD7</accession>
<dbReference type="STRING" id="416943.SAMN05445871_5262"/>
<keyword evidence="2" id="KW-1185">Reference proteome</keyword>
<sequence>MPVARRLTMPTLSLLHAAQPKPAPVRVAGRAAQPRPARIVTMTVRVGTGDAAAARRALQQLPDAASHLCVVVDLDRKRDVACLYVELDASETDAAMVLLMRSLRSAEFGPIRRAARRPARS</sequence>
<dbReference type="EMBL" id="FOAJ01000006">
    <property type="protein sequence ID" value="SEL28213.1"/>
    <property type="molecule type" value="Genomic_DNA"/>
</dbReference>
<name>A0A1H7NXD7_9BURK</name>
<evidence type="ECO:0000313" key="2">
    <source>
        <dbReference type="Proteomes" id="UP000199120"/>
    </source>
</evidence>
<dbReference type="Proteomes" id="UP000199120">
    <property type="component" value="Unassembled WGS sequence"/>
</dbReference>
<organism evidence="1 2">
    <name type="scientific">Paraburkholderia caballeronis</name>
    <dbReference type="NCBI Taxonomy" id="416943"/>
    <lineage>
        <taxon>Bacteria</taxon>
        <taxon>Pseudomonadati</taxon>
        <taxon>Pseudomonadota</taxon>
        <taxon>Betaproteobacteria</taxon>
        <taxon>Burkholderiales</taxon>
        <taxon>Burkholderiaceae</taxon>
        <taxon>Paraburkholderia</taxon>
    </lineage>
</organism>
<gene>
    <name evidence="1" type="ORF">SAMN05192542_106130</name>
</gene>
<protein>
    <submittedName>
        <fullName evidence="1">Uncharacterized protein</fullName>
    </submittedName>
</protein>
<dbReference type="AlphaFoldDB" id="A0A1H7NXD7"/>
<proteinExistence type="predicted"/>